<evidence type="ECO:0000259" key="5">
    <source>
        <dbReference type="Pfam" id="PF13579"/>
    </source>
</evidence>
<feature type="region of interest" description="Disordered" evidence="3">
    <location>
        <begin position="1"/>
        <end position="25"/>
    </location>
</feature>
<evidence type="ECO:0000259" key="4">
    <source>
        <dbReference type="Pfam" id="PF00534"/>
    </source>
</evidence>
<organism evidence="6 7">
    <name type="scientific">Sphingomonas cavernae</name>
    <dbReference type="NCBI Taxonomy" id="2320861"/>
    <lineage>
        <taxon>Bacteria</taxon>
        <taxon>Pseudomonadati</taxon>
        <taxon>Pseudomonadota</taxon>
        <taxon>Alphaproteobacteria</taxon>
        <taxon>Sphingomonadales</taxon>
        <taxon>Sphingomonadaceae</taxon>
        <taxon>Sphingomonas</taxon>
    </lineage>
</organism>
<dbReference type="AlphaFoldDB" id="A0A418WSI4"/>
<feature type="domain" description="Glycosyl transferase family 1" evidence="4">
    <location>
        <begin position="212"/>
        <end position="368"/>
    </location>
</feature>
<keyword evidence="1" id="KW-0328">Glycosyltransferase</keyword>
<keyword evidence="7" id="KW-1185">Reference proteome</keyword>
<dbReference type="RefSeq" id="WP_119761011.1">
    <property type="nucleotide sequence ID" value="NZ_QYUM01000002.1"/>
</dbReference>
<dbReference type="GO" id="GO:0016757">
    <property type="term" value="F:glycosyltransferase activity"/>
    <property type="evidence" value="ECO:0007669"/>
    <property type="project" value="UniProtKB-KW"/>
</dbReference>
<feature type="domain" description="Glycosyltransferase subfamily 4-like N-terminal" evidence="5">
    <location>
        <begin position="42"/>
        <end position="184"/>
    </location>
</feature>
<dbReference type="InterPro" id="IPR001296">
    <property type="entry name" value="Glyco_trans_1"/>
</dbReference>
<dbReference type="OrthoDB" id="9790710at2"/>
<sequence length="404" mass="43784">MASIQTGHTRPGEDSNRRARATDRTKARRGGIIFVLPGLGAGGAERVVNIIANELAARGRTVSVIAFEEPDAPSYYDYAAGVSLVRLGLPARRQPWPFGGLASVARVVRLRRAMATIEPDSVVSFLTRTNVLALLATIGTDIPVIVSERNNPRLQDFGHVWGWLRARVYRRAFGLVTMTQGAMDCFPPAMRRRQWIIPNPAMTAAHVPVSGDTTKWLVAVGRLVPQKGFDLLLQTFARIAPAFPDWELVIWGEGPERGALEATARELDIDRRVLLPGVSANPGAWMALGDLFVMSSRFEGWGNALLEALAAGMPAIAFDCPWGPGQMIEHGVNGMLVPSDNVEAMAQGLAALMRDPALRARLGDTARQSMGKFATANVVTAWEAVIDESIAARSDYTARRPVTS</sequence>
<reference evidence="6 7" key="1">
    <citation type="submission" date="2018-09" db="EMBL/GenBank/DDBJ databases">
        <authorList>
            <person name="Zhu H."/>
        </authorList>
    </citation>
    <scope>NUCLEOTIDE SEQUENCE [LARGE SCALE GENOMIC DNA]</scope>
    <source>
        <strain evidence="6 7">K2R01-6</strain>
    </source>
</reference>
<evidence type="ECO:0000256" key="3">
    <source>
        <dbReference type="SAM" id="MobiDB-lite"/>
    </source>
</evidence>
<protein>
    <submittedName>
        <fullName evidence="6">Glycosyltransferase family 4 protein</fullName>
    </submittedName>
</protein>
<feature type="compositionally biased region" description="Basic and acidic residues" evidence="3">
    <location>
        <begin position="10"/>
        <end position="25"/>
    </location>
</feature>
<dbReference type="Gene3D" id="3.40.50.2000">
    <property type="entry name" value="Glycogen Phosphorylase B"/>
    <property type="match status" value="2"/>
</dbReference>
<dbReference type="Pfam" id="PF00534">
    <property type="entry name" value="Glycos_transf_1"/>
    <property type="match status" value="1"/>
</dbReference>
<keyword evidence="2 6" id="KW-0808">Transferase</keyword>
<evidence type="ECO:0000256" key="1">
    <source>
        <dbReference type="ARBA" id="ARBA00022676"/>
    </source>
</evidence>
<dbReference type="InterPro" id="IPR028098">
    <property type="entry name" value="Glyco_trans_4-like_N"/>
</dbReference>
<dbReference type="Proteomes" id="UP000286100">
    <property type="component" value="Unassembled WGS sequence"/>
</dbReference>
<dbReference type="PANTHER" id="PTHR12526:SF510">
    <property type="entry name" value="D-INOSITOL 3-PHOSPHATE GLYCOSYLTRANSFERASE"/>
    <property type="match status" value="1"/>
</dbReference>
<proteinExistence type="predicted"/>
<name>A0A418WSI4_9SPHN</name>
<dbReference type="EMBL" id="QYUM01000002">
    <property type="protein sequence ID" value="RJF94230.1"/>
    <property type="molecule type" value="Genomic_DNA"/>
</dbReference>
<accession>A0A418WSI4</accession>
<evidence type="ECO:0000313" key="6">
    <source>
        <dbReference type="EMBL" id="RJF94230.1"/>
    </source>
</evidence>
<dbReference type="Pfam" id="PF13579">
    <property type="entry name" value="Glyco_trans_4_4"/>
    <property type="match status" value="1"/>
</dbReference>
<dbReference type="CDD" id="cd03820">
    <property type="entry name" value="GT4_AmsD-like"/>
    <property type="match status" value="1"/>
</dbReference>
<dbReference type="SUPFAM" id="SSF53756">
    <property type="entry name" value="UDP-Glycosyltransferase/glycogen phosphorylase"/>
    <property type="match status" value="1"/>
</dbReference>
<evidence type="ECO:0000313" key="7">
    <source>
        <dbReference type="Proteomes" id="UP000286100"/>
    </source>
</evidence>
<comment type="caution">
    <text evidence="6">The sequence shown here is derived from an EMBL/GenBank/DDBJ whole genome shotgun (WGS) entry which is preliminary data.</text>
</comment>
<dbReference type="PANTHER" id="PTHR12526">
    <property type="entry name" value="GLYCOSYLTRANSFERASE"/>
    <property type="match status" value="1"/>
</dbReference>
<gene>
    <name evidence="6" type="ORF">D3876_03955</name>
</gene>
<evidence type="ECO:0000256" key="2">
    <source>
        <dbReference type="ARBA" id="ARBA00022679"/>
    </source>
</evidence>